<dbReference type="EMBL" id="SNYM01000019">
    <property type="protein sequence ID" value="TDQ45543.1"/>
    <property type="molecule type" value="Genomic_DNA"/>
</dbReference>
<dbReference type="GO" id="GO:0045252">
    <property type="term" value="C:oxoglutarate dehydrogenase complex"/>
    <property type="evidence" value="ECO:0007669"/>
    <property type="project" value="UniProtKB-UniRule"/>
</dbReference>
<dbReference type="PROSITE" id="PS51826">
    <property type="entry name" value="PSBD"/>
    <property type="match status" value="1"/>
</dbReference>
<name>A0A4R6UJQ1_9GAMM</name>
<evidence type="ECO:0000256" key="1">
    <source>
        <dbReference type="ARBA" id="ARBA00004052"/>
    </source>
</evidence>
<dbReference type="FunFam" id="3.30.559.10:FF:000007">
    <property type="entry name" value="Dihydrolipoamide acetyltransferase component of pyruvate dehydrogenase complex"/>
    <property type="match status" value="1"/>
</dbReference>
<dbReference type="GO" id="GO:0005829">
    <property type="term" value="C:cytosol"/>
    <property type="evidence" value="ECO:0007669"/>
    <property type="project" value="TreeGrafter"/>
</dbReference>
<dbReference type="SUPFAM" id="SSF47005">
    <property type="entry name" value="Peripheral subunit-binding domain of 2-oxo acid dehydrogenase complex"/>
    <property type="match status" value="1"/>
</dbReference>
<evidence type="ECO:0000259" key="13">
    <source>
        <dbReference type="PROSITE" id="PS50968"/>
    </source>
</evidence>
<keyword evidence="6 11" id="KW-0816">Tricarboxylic acid cycle</keyword>
<keyword evidence="7 11" id="KW-0808">Transferase</keyword>
<organism evidence="15 16">
    <name type="scientific">Permianibacter aggregans</name>
    <dbReference type="NCBI Taxonomy" id="1510150"/>
    <lineage>
        <taxon>Bacteria</taxon>
        <taxon>Pseudomonadati</taxon>
        <taxon>Pseudomonadota</taxon>
        <taxon>Gammaproteobacteria</taxon>
        <taxon>Pseudomonadales</taxon>
        <taxon>Pseudomonadaceae</taxon>
        <taxon>Permianibacter</taxon>
    </lineage>
</organism>
<dbReference type="RefSeq" id="WP_133592584.1">
    <property type="nucleotide sequence ID" value="NZ_CP037953.1"/>
</dbReference>
<dbReference type="Pfam" id="PF00364">
    <property type="entry name" value="Biotin_lipoyl"/>
    <property type="match status" value="1"/>
</dbReference>
<evidence type="ECO:0000256" key="5">
    <source>
        <dbReference type="ARBA" id="ARBA00019511"/>
    </source>
</evidence>
<dbReference type="NCBIfam" id="TIGR01347">
    <property type="entry name" value="sucB"/>
    <property type="match status" value="1"/>
</dbReference>
<comment type="similarity">
    <text evidence="3 11">Belongs to the 2-oxoacid dehydrogenase family.</text>
</comment>
<dbReference type="NCBIfam" id="NF004309">
    <property type="entry name" value="PRK05704.1"/>
    <property type="match status" value="1"/>
</dbReference>
<comment type="pathway">
    <text evidence="2 11">Amino-acid degradation; L-lysine degradation via saccharopine pathway; glutaryl-CoA from L-lysine: step 6/6.</text>
</comment>
<feature type="compositionally biased region" description="Low complexity" evidence="12">
    <location>
        <begin position="169"/>
        <end position="183"/>
    </location>
</feature>
<comment type="catalytic activity">
    <reaction evidence="10 11">
        <text>N(6)-[(R)-dihydrolipoyl]-L-lysyl-[protein] + succinyl-CoA = N(6)-[(R)-S(8)-succinyldihydrolipoyl]-L-lysyl-[protein] + CoA</text>
        <dbReference type="Rhea" id="RHEA:15213"/>
        <dbReference type="Rhea" id="RHEA-COMP:10475"/>
        <dbReference type="Rhea" id="RHEA-COMP:20092"/>
        <dbReference type="ChEBI" id="CHEBI:57287"/>
        <dbReference type="ChEBI" id="CHEBI:57292"/>
        <dbReference type="ChEBI" id="CHEBI:83100"/>
        <dbReference type="ChEBI" id="CHEBI:83120"/>
        <dbReference type="EC" id="2.3.1.61"/>
    </reaction>
</comment>
<evidence type="ECO:0000256" key="10">
    <source>
        <dbReference type="ARBA" id="ARBA00052761"/>
    </source>
</evidence>
<dbReference type="InterPro" id="IPR006255">
    <property type="entry name" value="SucB"/>
</dbReference>
<dbReference type="PANTHER" id="PTHR43416">
    <property type="entry name" value="DIHYDROLIPOYLLYSINE-RESIDUE SUCCINYLTRANSFERASE COMPONENT OF 2-OXOGLUTARATE DEHYDROGENASE COMPLEX, MITOCHONDRIAL-RELATED"/>
    <property type="match status" value="1"/>
</dbReference>
<dbReference type="EC" id="2.3.1.61" evidence="4 11"/>
<evidence type="ECO:0000259" key="14">
    <source>
        <dbReference type="PROSITE" id="PS51826"/>
    </source>
</evidence>
<evidence type="ECO:0000313" key="15">
    <source>
        <dbReference type="EMBL" id="TDQ45543.1"/>
    </source>
</evidence>
<dbReference type="PROSITE" id="PS50968">
    <property type="entry name" value="BIOTINYL_LIPOYL"/>
    <property type="match status" value="1"/>
</dbReference>
<evidence type="ECO:0000256" key="6">
    <source>
        <dbReference type="ARBA" id="ARBA00022532"/>
    </source>
</evidence>
<dbReference type="Proteomes" id="UP000295375">
    <property type="component" value="Unassembled WGS sequence"/>
</dbReference>
<dbReference type="SUPFAM" id="SSF51230">
    <property type="entry name" value="Single hybrid motif"/>
    <property type="match status" value="1"/>
</dbReference>
<dbReference type="PROSITE" id="PS00189">
    <property type="entry name" value="LIPOYL"/>
    <property type="match status" value="1"/>
</dbReference>
<keyword evidence="16" id="KW-1185">Reference proteome</keyword>
<evidence type="ECO:0000313" key="16">
    <source>
        <dbReference type="Proteomes" id="UP000295375"/>
    </source>
</evidence>
<proteinExistence type="inferred from homology"/>
<protein>
    <recommendedName>
        <fullName evidence="5 11">Dihydrolipoyllysine-residue succinyltransferase component of 2-oxoglutarate dehydrogenase complex</fullName>
        <ecNumber evidence="4 11">2.3.1.61</ecNumber>
    </recommendedName>
    <alternativeName>
        <fullName evidence="11">2-oxoglutarate dehydrogenase complex component E2</fullName>
    </alternativeName>
</protein>
<dbReference type="InterPro" id="IPR003016">
    <property type="entry name" value="2-oxoA_DH_lipoyl-BS"/>
</dbReference>
<feature type="region of interest" description="Disordered" evidence="12">
    <location>
        <begin position="76"/>
        <end position="124"/>
    </location>
</feature>
<dbReference type="SUPFAM" id="SSF52777">
    <property type="entry name" value="CoA-dependent acyltransferases"/>
    <property type="match status" value="1"/>
</dbReference>
<feature type="compositionally biased region" description="Basic and acidic residues" evidence="12">
    <location>
        <begin position="79"/>
        <end position="116"/>
    </location>
</feature>
<dbReference type="InterPro" id="IPR001078">
    <property type="entry name" value="2-oxoacid_DH_actylTfrase"/>
</dbReference>
<comment type="function">
    <text evidence="1 11">E2 component of the 2-oxoglutarate dehydrogenase (OGDH) complex which catalyzes the second step in the conversion of 2-oxoglutarate to succinyl-CoA and CO(2).</text>
</comment>
<sequence>MSIEIKVPVLPESVAEATIATWHKKPGESVKRDEVLVDIETDKVVLEVSAPDDGVIEEILKDQGSTVGAEEVIAKFKKGGGESAKDDKKEEKKEEKSSKDEDKKSKDEDKKSKSEESSSANLDALSPAVRRLVAEHNLDASKIKATGKDGRLTKEDVENHIKGGDKPAAKSAPAAAPAPAVASGEREERRVPMTRLRQRIAERLLQAQHNAAILTTFNDINMKPVMELRAKYKDQFEKTHGVKLGFMSFFVKAATEALKRYPEVNASIDGNDIVYHGYYDIGVAVSAPRGLVVPVLRDTDRMSMADVEKTIGEMGQKAKNNSLTVEEMTGGTFTISNGGVFGSLMATPIINPPQSAILGMFRTEDRVVAVNGQIVIQPMMYVALSYDHRIIDGRESVGFLKTIKEFIEDPARLLLNV</sequence>
<dbReference type="AlphaFoldDB" id="A0A4R6UJQ1"/>
<evidence type="ECO:0000256" key="3">
    <source>
        <dbReference type="ARBA" id="ARBA00007317"/>
    </source>
</evidence>
<evidence type="ECO:0000256" key="12">
    <source>
        <dbReference type="SAM" id="MobiDB-lite"/>
    </source>
</evidence>
<dbReference type="Gene3D" id="4.10.320.10">
    <property type="entry name" value="E3-binding domain"/>
    <property type="match status" value="1"/>
</dbReference>
<evidence type="ECO:0000256" key="2">
    <source>
        <dbReference type="ARBA" id="ARBA00005145"/>
    </source>
</evidence>
<accession>A0A4R6UJQ1</accession>
<feature type="domain" description="Lipoyl-binding" evidence="13">
    <location>
        <begin position="2"/>
        <end position="77"/>
    </location>
</feature>
<dbReference type="GO" id="GO:0006099">
    <property type="term" value="P:tricarboxylic acid cycle"/>
    <property type="evidence" value="ECO:0007669"/>
    <property type="project" value="UniProtKB-UniRule"/>
</dbReference>
<feature type="region of interest" description="Disordered" evidence="12">
    <location>
        <begin position="160"/>
        <end position="191"/>
    </location>
</feature>
<dbReference type="GO" id="GO:0033512">
    <property type="term" value="P:L-lysine catabolic process to acetyl-CoA via saccharopine"/>
    <property type="evidence" value="ECO:0007669"/>
    <property type="project" value="UniProtKB-UniRule"/>
</dbReference>
<dbReference type="OrthoDB" id="9805770at2"/>
<dbReference type="GO" id="GO:0004149">
    <property type="term" value="F:dihydrolipoyllysine-residue succinyltransferase activity"/>
    <property type="evidence" value="ECO:0007669"/>
    <property type="project" value="UniProtKB-UniRule"/>
</dbReference>
<dbReference type="UniPathway" id="UPA00868">
    <property type="reaction ID" value="UER00840"/>
</dbReference>
<evidence type="ECO:0000256" key="7">
    <source>
        <dbReference type="ARBA" id="ARBA00022679"/>
    </source>
</evidence>
<evidence type="ECO:0000256" key="4">
    <source>
        <dbReference type="ARBA" id="ARBA00012945"/>
    </source>
</evidence>
<feature type="domain" description="Peripheral subunit-binding (PSBD)" evidence="14">
    <location>
        <begin position="124"/>
        <end position="161"/>
    </location>
</feature>
<dbReference type="Gene3D" id="3.30.559.10">
    <property type="entry name" value="Chloramphenicol acetyltransferase-like domain"/>
    <property type="match status" value="1"/>
</dbReference>
<dbReference type="CDD" id="cd06849">
    <property type="entry name" value="lipoyl_domain"/>
    <property type="match status" value="1"/>
</dbReference>
<dbReference type="Pfam" id="PF00198">
    <property type="entry name" value="2-oxoacid_dh"/>
    <property type="match status" value="1"/>
</dbReference>
<dbReference type="Gene3D" id="2.40.50.100">
    <property type="match status" value="1"/>
</dbReference>
<dbReference type="InterPro" id="IPR000089">
    <property type="entry name" value="Biotin_lipoyl"/>
</dbReference>
<gene>
    <name evidence="15" type="ORF">EV696_11911</name>
</gene>
<keyword evidence="9 11" id="KW-0012">Acyltransferase</keyword>
<dbReference type="InterPro" id="IPR011053">
    <property type="entry name" value="Single_hybrid_motif"/>
</dbReference>
<dbReference type="InterPro" id="IPR004167">
    <property type="entry name" value="PSBD"/>
</dbReference>
<dbReference type="InterPro" id="IPR036625">
    <property type="entry name" value="E3-bd_dom_sf"/>
</dbReference>
<comment type="cofactor">
    <cofactor evidence="11">
        <name>(R)-lipoate</name>
        <dbReference type="ChEBI" id="CHEBI:83088"/>
    </cofactor>
    <text evidence="11">Binds 1 lipoyl cofactor covalently.</text>
</comment>
<dbReference type="InterPro" id="IPR023213">
    <property type="entry name" value="CAT-like_dom_sf"/>
</dbReference>
<evidence type="ECO:0000256" key="11">
    <source>
        <dbReference type="RuleBase" id="RU361138"/>
    </source>
</evidence>
<dbReference type="Pfam" id="PF02817">
    <property type="entry name" value="E3_binding"/>
    <property type="match status" value="1"/>
</dbReference>
<keyword evidence="8 11" id="KW-0450">Lipoyl</keyword>
<dbReference type="PANTHER" id="PTHR43416:SF5">
    <property type="entry name" value="DIHYDROLIPOYLLYSINE-RESIDUE SUCCINYLTRANSFERASE COMPONENT OF 2-OXOGLUTARATE DEHYDROGENASE COMPLEX, MITOCHONDRIAL"/>
    <property type="match status" value="1"/>
</dbReference>
<evidence type="ECO:0000256" key="9">
    <source>
        <dbReference type="ARBA" id="ARBA00023315"/>
    </source>
</evidence>
<comment type="caution">
    <text evidence="15">The sequence shown here is derived from an EMBL/GenBank/DDBJ whole genome shotgun (WGS) entry which is preliminary data.</text>
</comment>
<evidence type="ECO:0000256" key="8">
    <source>
        <dbReference type="ARBA" id="ARBA00022823"/>
    </source>
</evidence>
<dbReference type="InterPro" id="IPR050537">
    <property type="entry name" value="2-oxoacid_dehydrogenase"/>
</dbReference>
<reference evidence="15 16" key="1">
    <citation type="submission" date="2019-03" db="EMBL/GenBank/DDBJ databases">
        <title>Genomic Encyclopedia of Type Strains, Phase IV (KMG-IV): sequencing the most valuable type-strain genomes for metagenomic binning, comparative biology and taxonomic classification.</title>
        <authorList>
            <person name="Goeker M."/>
        </authorList>
    </citation>
    <scope>NUCLEOTIDE SEQUENCE [LARGE SCALE GENOMIC DNA]</scope>
    <source>
        <strain evidence="15 16">DSM 103792</strain>
    </source>
</reference>